<evidence type="ECO:0000256" key="1">
    <source>
        <dbReference type="ARBA" id="ARBA00004651"/>
    </source>
</evidence>
<dbReference type="Gene3D" id="1.20.144.10">
    <property type="entry name" value="Phosphatidic acid phosphatase type 2/haloperoxidase"/>
    <property type="match status" value="1"/>
</dbReference>
<dbReference type="SMART" id="SM00046">
    <property type="entry name" value="DAGKc"/>
    <property type="match status" value="1"/>
</dbReference>
<dbReference type="AlphaFoldDB" id="A0A387HRN0"/>
<evidence type="ECO:0000256" key="4">
    <source>
        <dbReference type="ARBA" id="ARBA00022801"/>
    </source>
</evidence>
<dbReference type="SMART" id="SM00014">
    <property type="entry name" value="acidPPc"/>
    <property type="match status" value="1"/>
</dbReference>
<proteinExistence type="predicted"/>
<evidence type="ECO:0000259" key="7">
    <source>
        <dbReference type="PROSITE" id="PS50146"/>
    </source>
</evidence>
<feature type="domain" description="DAGKc" evidence="7">
    <location>
        <begin position="195"/>
        <end position="326"/>
    </location>
</feature>
<dbReference type="GO" id="GO:0016787">
    <property type="term" value="F:hydrolase activity"/>
    <property type="evidence" value="ECO:0007669"/>
    <property type="project" value="UniProtKB-KW"/>
</dbReference>
<evidence type="ECO:0000313" key="9">
    <source>
        <dbReference type="Proteomes" id="UP000271554"/>
    </source>
</evidence>
<reference evidence="8 9" key="1">
    <citation type="submission" date="2018-10" db="EMBL/GenBank/DDBJ databases">
        <title>Relationship between Morphology and Antimicrobial Activity in Streptomyces.</title>
        <authorList>
            <person name="Kang H.J."/>
            <person name="Kim S.B."/>
        </authorList>
    </citation>
    <scope>NUCLEOTIDE SEQUENCE [LARGE SCALE GENOMIC DNA]</scope>
    <source>
        <strain evidence="8 9">BH38</strain>
    </source>
</reference>
<evidence type="ECO:0000313" key="8">
    <source>
        <dbReference type="EMBL" id="AYG84432.1"/>
    </source>
</evidence>
<evidence type="ECO:0000256" key="2">
    <source>
        <dbReference type="ARBA" id="ARBA00022475"/>
    </source>
</evidence>
<dbReference type="Pfam" id="PF01569">
    <property type="entry name" value="PAP2"/>
    <property type="match status" value="1"/>
</dbReference>
<dbReference type="Proteomes" id="UP000271554">
    <property type="component" value="Chromosome"/>
</dbReference>
<dbReference type="PANTHER" id="PTHR14969">
    <property type="entry name" value="SPHINGOSINE-1-PHOSPHATE PHOSPHOHYDROLASE"/>
    <property type="match status" value="1"/>
</dbReference>
<sequence>MPPMSRMGTIDRRWFERVATARLAGADEVLPRLSRAANHGRLWFAAAGVLAVAGGPAARRAARRGIGALALASLTTNTVAKYATRRQRPVIDAVPLVRRLTKAPITTSFPSGHSASAAAFATGVALESTRYGALVGPLAAAVAFSRVYVGVHYPGDVLAGCALGMAAAAVTCYWWPPRPRPPHSLHTRVAAAELSRGQGLVVALNRGSGKGVPGRLPARDHLRLLLPEAEILELGPGQDLGDLLDDAVDRAGRNAKVLGVCGGDGTVNAACERAARAGLALAVFPGGTLNHFALDAGVAAFEDTAYALEHGEAIRVDFARVRDGAGQDVAAFLNTFSIGLYPDLVRTREGLESRIGKWPAAAIALIRTLRTADPVRLRLDGRPRALWLLFAGNGHYQPDGLAPSHRPRLDEGVLDVRTVDAEARLARTRLVVSALAGALRRSHVYRAERVRSIRITGLEAVNTLAYDGETAAAPDALLLDKAERALVVYSPAEPQDEIAQRARTARAALVAGATASRARAAT</sequence>
<keyword evidence="9" id="KW-1185">Reference proteome</keyword>
<dbReference type="KEGG" id="shun:DWB77_06646"/>
<dbReference type="InterPro" id="IPR017438">
    <property type="entry name" value="ATP-NAD_kinase_N"/>
</dbReference>
<dbReference type="Gene3D" id="2.60.200.40">
    <property type="match status" value="1"/>
</dbReference>
<keyword evidence="2" id="KW-1003">Cell membrane</keyword>
<keyword evidence="5" id="KW-1133">Transmembrane helix</keyword>
<organism evidence="8 9">
    <name type="scientific">Streptomyces hundungensis</name>
    <dbReference type="NCBI Taxonomy" id="1077946"/>
    <lineage>
        <taxon>Bacteria</taxon>
        <taxon>Bacillati</taxon>
        <taxon>Actinomycetota</taxon>
        <taxon>Actinomycetes</taxon>
        <taxon>Kitasatosporales</taxon>
        <taxon>Streptomycetaceae</taxon>
        <taxon>Streptomyces</taxon>
    </lineage>
</organism>
<dbReference type="CDD" id="cd01610">
    <property type="entry name" value="PAP2_like"/>
    <property type="match status" value="1"/>
</dbReference>
<evidence type="ECO:0000256" key="6">
    <source>
        <dbReference type="ARBA" id="ARBA00023136"/>
    </source>
</evidence>
<dbReference type="EC" id="2.7.1.-" evidence="8"/>
<protein>
    <submittedName>
        <fullName evidence="8">Lipid kinase BmrU</fullName>
        <ecNumber evidence="8">2.7.1.-</ecNumber>
    </submittedName>
</protein>
<dbReference type="SUPFAM" id="SSF111331">
    <property type="entry name" value="NAD kinase/diacylglycerol kinase-like"/>
    <property type="match status" value="1"/>
</dbReference>
<dbReference type="InterPro" id="IPR016064">
    <property type="entry name" value="NAD/diacylglycerol_kinase_sf"/>
</dbReference>
<dbReference type="Pfam" id="PF00781">
    <property type="entry name" value="DAGK_cat"/>
    <property type="match status" value="1"/>
</dbReference>
<evidence type="ECO:0000256" key="3">
    <source>
        <dbReference type="ARBA" id="ARBA00022692"/>
    </source>
</evidence>
<dbReference type="EMBL" id="CP032698">
    <property type="protein sequence ID" value="AYG84432.1"/>
    <property type="molecule type" value="Genomic_DNA"/>
</dbReference>
<accession>A0A387HRN0</accession>
<dbReference type="SUPFAM" id="SSF48317">
    <property type="entry name" value="Acid phosphatase/Vanadium-dependent haloperoxidase"/>
    <property type="match status" value="1"/>
</dbReference>
<name>A0A387HRN0_9ACTN</name>
<dbReference type="GO" id="GO:0016301">
    <property type="term" value="F:kinase activity"/>
    <property type="evidence" value="ECO:0007669"/>
    <property type="project" value="UniProtKB-KW"/>
</dbReference>
<keyword evidence="6" id="KW-0472">Membrane</keyword>
<dbReference type="PANTHER" id="PTHR14969:SF62">
    <property type="entry name" value="DECAPRENYLPHOSPHORYL-5-PHOSPHORIBOSE PHOSPHATASE RV3807C-RELATED"/>
    <property type="match status" value="1"/>
</dbReference>
<dbReference type="PROSITE" id="PS50146">
    <property type="entry name" value="DAGK"/>
    <property type="match status" value="1"/>
</dbReference>
<keyword evidence="3" id="KW-0812">Transmembrane</keyword>
<evidence type="ECO:0000256" key="5">
    <source>
        <dbReference type="ARBA" id="ARBA00022989"/>
    </source>
</evidence>
<keyword evidence="8" id="KW-0808">Transferase</keyword>
<comment type="subcellular location">
    <subcellularLocation>
        <location evidence="1">Cell membrane</location>
        <topology evidence="1">Multi-pass membrane protein</topology>
    </subcellularLocation>
</comment>
<keyword evidence="4" id="KW-0378">Hydrolase</keyword>
<dbReference type="GO" id="GO:0005886">
    <property type="term" value="C:plasma membrane"/>
    <property type="evidence" value="ECO:0007669"/>
    <property type="project" value="UniProtKB-SubCell"/>
</dbReference>
<dbReference type="InterPro" id="IPR000326">
    <property type="entry name" value="PAP2/HPO"/>
</dbReference>
<gene>
    <name evidence="8" type="primary">bmrU</name>
    <name evidence="8" type="ORF">DWB77_06646</name>
</gene>
<keyword evidence="8" id="KW-0418">Kinase</keyword>
<dbReference type="Gene3D" id="3.40.50.10330">
    <property type="entry name" value="Probable inorganic polyphosphate/atp-NAD kinase, domain 1"/>
    <property type="match status" value="1"/>
</dbReference>
<dbReference type="InterPro" id="IPR036938">
    <property type="entry name" value="PAP2/HPO_sf"/>
</dbReference>
<dbReference type="InterPro" id="IPR001206">
    <property type="entry name" value="Diacylglycerol_kinase_cat_dom"/>
</dbReference>